<feature type="compositionally biased region" description="Basic and acidic residues" evidence="14">
    <location>
        <begin position="529"/>
        <end position="543"/>
    </location>
</feature>
<dbReference type="InParanoid" id="A2FJN1"/>
<dbReference type="KEGG" id="tva:4752604"/>
<gene>
    <name evidence="16" type="ORF">TVAG_370340</name>
</gene>
<dbReference type="Proteomes" id="UP000001542">
    <property type="component" value="Unassembled WGS sequence"/>
</dbReference>
<dbReference type="EMBL" id="DS113833">
    <property type="protein sequence ID" value="EAX94863.1"/>
    <property type="molecule type" value="Genomic_DNA"/>
</dbReference>
<dbReference type="GO" id="GO:0005737">
    <property type="term" value="C:cytoplasm"/>
    <property type="evidence" value="ECO:0000318"/>
    <property type="project" value="GO_Central"/>
</dbReference>
<dbReference type="GO" id="GO:0004674">
    <property type="term" value="F:protein serine/threonine kinase activity"/>
    <property type="evidence" value="ECO:0000318"/>
    <property type="project" value="GO_Central"/>
</dbReference>
<keyword evidence="6" id="KW-0479">Metal-binding</keyword>
<evidence type="ECO:0000256" key="6">
    <source>
        <dbReference type="ARBA" id="ARBA00022723"/>
    </source>
</evidence>
<dbReference type="InterPro" id="IPR051131">
    <property type="entry name" value="NEK_Ser/Thr_kinase_NIMA"/>
</dbReference>
<sequence>MNKYTTIKVLGEGGYGKALLVEAKSDKQKYVVKEVRMANLKPQEKLDAKKEVDVLHALNHPNIVKYVESFQENGRLYIVMEYADGGDLSQLIERRGRKLLSESDVMHYFIQIALALKYMHDRKILHRDLKGQNVFLCKNGKVKLGDFGIAKVLDSTAQLCKTQIGTPYYLSPEICEGRRYNSKTDIWSLGCILYELCTLHHPFDASNMNALLACIIRGRYSPISSQYSSDLRNLVSRMLTKDTKPRPSINQIIMLPFIKNHLEEYLDDTLLRYELGHTIIHGRKPLKAPTIILNKDEKNNNDLAPIPEGTPEKKQHPPAQSPQQPQQQRPLLPFGQPQKPQRIDYRREHGPIVLPPRKSDADKAKEEAERKAKEEAEQRAKEEQERKKAALEAELERRRKQEEEEKKREYEAKKQKMLEYEERRAQRKREAEEFIRKKREQEEKRKQMDEAARKKHRDEMIAQMNRNKEAEDERRRKFKEDIERKKRIQLRRDQKPQIAASDPTLDPSFPQQNQPDQKKEVLGSFYQANKEKLPAWVNKKENVAKPSRPPRTKTPLAERPPFDLGDPTPSILEGKPEEEEPVKNSVEITAEERRKIWKENLAAKKHNVAAANDVVVGVEPDAPLDIEVTPSIAKSDISAEERRRIYNENRKGYKENRNNHLRNELDMKMDNMSEPPPKIEDDDESDSFGFSDNGDDFNDEEDNGEALEDSLNLACSLRDALTVVEGTDDSFGDSDDNDDDDKQNQSLTIDEVNQKLASLASFDDIEKYRRMMAQDGANVRDIPPCIYILLQKLACLEANN</sequence>
<reference evidence="16" key="1">
    <citation type="submission" date="2006-10" db="EMBL/GenBank/DDBJ databases">
        <authorList>
            <person name="Amadeo P."/>
            <person name="Zhao Q."/>
            <person name="Wortman J."/>
            <person name="Fraser-Liggett C."/>
            <person name="Carlton J."/>
        </authorList>
    </citation>
    <scope>NUCLEOTIDE SEQUENCE</scope>
    <source>
        <strain evidence="16">G3</strain>
    </source>
</reference>
<keyword evidence="8 16" id="KW-0418">Kinase</keyword>
<dbReference type="VEuPathDB" id="TrichDB:TVAG_370340"/>
<feature type="domain" description="Protein kinase" evidence="15">
    <location>
        <begin position="4"/>
        <end position="258"/>
    </location>
</feature>
<evidence type="ECO:0000313" key="16">
    <source>
        <dbReference type="EMBL" id="EAX94863.1"/>
    </source>
</evidence>
<dbReference type="SMART" id="SM00220">
    <property type="entry name" value="S_TKc"/>
    <property type="match status" value="1"/>
</dbReference>
<dbReference type="OrthoDB" id="248923at2759"/>
<dbReference type="PROSITE" id="PS00107">
    <property type="entry name" value="PROTEIN_KINASE_ATP"/>
    <property type="match status" value="1"/>
</dbReference>
<evidence type="ECO:0000256" key="1">
    <source>
        <dbReference type="ARBA" id="ARBA00001946"/>
    </source>
</evidence>
<evidence type="ECO:0000256" key="14">
    <source>
        <dbReference type="SAM" id="MobiDB-lite"/>
    </source>
</evidence>
<evidence type="ECO:0000256" key="2">
    <source>
        <dbReference type="ARBA" id="ARBA00010886"/>
    </source>
</evidence>
<evidence type="ECO:0000256" key="3">
    <source>
        <dbReference type="ARBA" id="ARBA00012513"/>
    </source>
</evidence>
<dbReference type="InterPro" id="IPR017441">
    <property type="entry name" value="Protein_kinase_ATP_BS"/>
</dbReference>
<evidence type="ECO:0000256" key="11">
    <source>
        <dbReference type="ARBA" id="ARBA00047899"/>
    </source>
</evidence>
<dbReference type="PANTHER" id="PTHR44899">
    <property type="entry name" value="CAMK FAMILY PROTEIN KINASE"/>
    <property type="match status" value="1"/>
</dbReference>
<evidence type="ECO:0000256" key="12">
    <source>
        <dbReference type="ARBA" id="ARBA00048679"/>
    </source>
</evidence>
<dbReference type="PANTHER" id="PTHR44899:SF3">
    <property type="entry name" value="SERINE_THREONINE-PROTEIN KINASE NEK1"/>
    <property type="match status" value="1"/>
</dbReference>
<protein>
    <recommendedName>
        <fullName evidence="3">non-specific serine/threonine protein kinase</fullName>
        <ecNumber evidence="3">2.7.11.1</ecNumber>
    </recommendedName>
</protein>
<dbReference type="InterPro" id="IPR011009">
    <property type="entry name" value="Kinase-like_dom_sf"/>
</dbReference>
<evidence type="ECO:0000256" key="7">
    <source>
        <dbReference type="ARBA" id="ARBA00022741"/>
    </source>
</evidence>
<evidence type="ECO:0000256" key="8">
    <source>
        <dbReference type="ARBA" id="ARBA00022777"/>
    </source>
</evidence>
<feature type="binding site" evidence="13">
    <location>
        <position position="33"/>
    </location>
    <ligand>
        <name>ATP</name>
        <dbReference type="ChEBI" id="CHEBI:30616"/>
    </ligand>
</feature>
<dbReference type="InterPro" id="IPR000719">
    <property type="entry name" value="Prot_kinase_dom"/>
</dbReference>
<organism evidence="16 17">
    <name type="scientific">Trichomonas vaginalis (strain ATCC PRA-98 / G3)</name>
    <dbReference type="NCBI Taxonomy" id="412133"/>
    <lineage>
        <taxon>Eukaryota</taxon>
        <taxon>Metamonada</taxon>
        <taxon>Parabasalia</taxon>
        <taxon>Trichomonadida</taxon>
        <taxon>Trichomonadidae</taxon>
        <taxon>Trichomonas</taxon>
    </lineage>
</organism>
<dbReference type="GO" id="GO:0005524">
    <property type="term" value="F:ATP binding"/>
    <property type="evidence" value="ECO:0007669"/>
    <property type="project" value="UniProtKB-UniRule"/>
</dbReference>
<accession>A2FJN1</accession>
<dbReference type="EC" id="2.7.11.1" evidence="3"/>
<dbReference type="Gene3D" id="1.10.510.10">
    <property type="entry name" value="Transferase(Phosphotransferase) domain 1"/>
    <property type="match status" value="1"/>
</dbReference>
<dbReference type="RefSeq" id="XP_001307793.1">
    <property type="nucleotide sequence ID" value="XM_001307792.1"/>
</dbReference>
<feature type="compositionally biased region" description="Low complexity" evidence="14">
    <location>
        <begin position="317"/>
        <end position="338"/>
    </location>
</feature>
<dbReference type="PROSITE" id="PS50011">
    <property type="entry name" value="PROTEIN_KINASE_DOM"/>
    <property type="match status" value="1"/>
</dbReference>
<evidence type="ECO:0000256" key="9">
    <source>
        <dbReference type="ARBA" id="ARBA00022840"/>
    </source>
</evidence>
<dbReference type="PROSITE" id="PS00108">
    <property type="entry name" value="PROTEIN_KINASE_ST"/>
    <property type="match status" value="1"/>
</dbReference>
<evidence type="ECO:0000313" key="17">
    <source>
        <dbReference type="Proteomes" id="UP000001542"/>
    </source>
</evidence>
<feature type="compositionally biased region" description="Basic and acidic residues" evidence="14">
    <location>
        <begin position="648"/>
        <end position="671"/>
    </location>
</feature>
<dbReference type="OMA" id="ICRIEEM"/>
<keyword evidence="4" id="KW-0723">Serine/threonine-protein kinase</keyword>
<dbReference type="SUPFAM" id="SSF56112">
    <property type="entry name" value="Protein kinase-like (PK-like)"/>
    <property type="match status" value="1"/>
</dbReference>
<dbReference type="VEuPathDB" id="TrichDB:TVAGG3_0054160"/>
<feature type="compositionally biased region" description="Basic and acidic residues" evidence="14">
    <location>
        <begin position="357"/>
        <end position="495"/>
    </location>
</feature>
<dbReference type="GO" id="GO:0046872">
    <property type="term" value="F:metal ion binding"/>
    <property type="evidence" value="ECO:0007669"/>
    <property type="project" value="UniProtKB-KW"/>
</dbReference>
<dbReference type="InterPro" id="IPR008271">
    <property type="entry name" value="Ser/Thr_kinase_AS"/>
</dbReference>
<feature type="compositionally biased region" description="Acidic residues" evidence="14">
    <location>
        <begin position="693"/>
        <end position="706"/>
    </location>
</feature>
<dbReference type="FunFam" id="3.30.200.20:FF:000097">
    <property type="entry name" value="Probable serine/threonine-protein kinase nek1"/>
    <property type="match status" value="1"/>
</dbReference>
<evidence type="ECO:0000256" key="13">
    <source>
        <dbReference type="PROSITE-ProRule" id="PRU10141"/>
    </source>
</evidence>
<proteinExistence type="inferred from homology"/>
<dbReference type="Pfam" id="PF00069">
    <property type="entry name" value="Pkinase"/>
    <property type="match status" value="1"/>
</dbReference>
<keyword evidence="5" id="KW-0808">Transferase</keyword>
<dbReference type="eggNOG" id="KOG0589">
    <property type="taxonomic scope" value="Eukaryota"/>
</dbReference>
<dbReference type="AlphaFoldDB" id="A2FJN1"/>
<evidence type="ECO:0000256" key="5">
    <source>
        <dbReference type="ARBA" id="ARBA00022679"/>
    </source>
</evidence>
<dbReference type="FunFam" id="1.10.510.10:FF:000172">
    <property type="entry name" value="serine/threonine-protein kinase Nek1 isoform X1"/>
    <property type="match status" value="1"/>
</dbReference>
<comment type="similarity">
    <text evidence="2">Belongs to the protein kinase superfamily. NEK Ser/Thr protein kinase family. NIMA subfamily.</text>
</comment>
<dbReference type="CDD" id="cd08215">
    <property type="entry name" value="STKc_Nek"/>
    <property type="match status" value="1"/>
</dbReference>
<comment type="cofactor">
    <cofactor evidence="1">
        <name>Mg(2+)</name>
        <dbReference type="ChEBI" id="CHEBI:18420"/>
    </cofactor>
</comment>
<dbReference type="Gene3D" id="3.30.200.20">
    <property type="entry name" value="Phosphorylase Kinase, domain 1"/>
    <property type="match status" value="1"/>
</dbReference>
<keyword evidence="7 13" id="KW-0547">Nucleotide-binding</keyword>
<evidence type="ECO:0000256" key="10">
    <source>
        <dbReference type="ARBA" id="ARBA00022842"/>
    </source>
</evidence>
<keyword evidence="17" id="KW-1185">Reference proteome</keyword>
<evidence type="ECO:0000256" key="4">
    <source>
        <dbReference type="ARBA" id="ARBA00022527"/>
    </source>
</evidence>
<keyword evidence="9 13" id="KW-0067">ATP-binding</keyword>
<feature type="region of interest" description="Disordered" evidence="14">
    <location>
        <begin position="648"/>
        <end position="706"/>
    </location>
</feature>
<feature type="compositionally biased region" description="Basic and acidic residues" evidence="14">
    <location>
        <begin position="341"/>
        <end position="350"/>
    </location>
</feature>
<evidence type="ECO:0000259" key="15">
    <source>
        <dbReference type="PROSITE" id="PS50011"/>
    </source>
</evidence>
<comment type="catalytic activity">
    <reaction evidence="12">
        <text>L-seryl-[protein] + ATP = O-phospho-L-seryl-[protein] + ADP + H(+)</text>
        <dbReference type="Rhea" id="RHEA:17989"/>
        <dbReference type="Rhea" id="RHEA-COMP:9863"/>
        <dbReference type="Rhea" id="RHEA-COMP:11604"/>
        <dbReference type="ChEBI" id="CHEBI:15378"/>
        <dbReference type="ChEBI" id="CHEBI:29999"/>
        <dbReference type="ChEBI" id="CHEBI:30616"/>
        <dbReference type="ChEBI" id="CHEBI:83421"/>
        <dbReference type="ChEBI" id="CHEBI:456216"/>
        <dbReference type="EC" id="2.7.11.1"/>
    </reaction>
</comment>
<dbReference type="SMR" id="A2FJN1"/>
<reference evidence="16" key="2">
    <citation type="journal article" date="2007" name="Science">
        <title>Draft genome sequence of the sexually transmitted pathogen Trichomonas vaginalis.</title>
        <authorList>
            <person name="Carlton J.M."/>
            <person name="Hirt R.P."/>
            <person name="Silva J.C."/>
            <person name="Delcher A.L."/>
            <person name="Schatz M."/>
            <person name="Zhao Q."/>
            <person name="Wortman J.R."/>
            <person name="Bidwell S.L."/>
            <person name="Alsmark U.C.M."/>
            <person name="Besteiro S."/>
            <person name="Sicheritz-Ponten T."/>
            <person name="Noel C.J."/>
            <person name="Dacks J.B."/>
            <person name="Foster P.G."/>
            <person name="Simillion C."/>
            <person name="Van de Peer Y."/>
            <person name="Miranda-Saavedra D."/>
            <person name="Barton G.J."/>
            <person name="Westrop G.D."/>
            <person name="Mueller S."/>
            <person name="Dessi D."/>
            <person name="Fiori P.L."/>
            <person name="Ren Q."/>
            <person name="Paulsen I."/>
            <person name="Zhang H."/>
            <person name="Bastida-Corcuera F.D."/>
            <person name="Simoes-Barbosa A."/>
            <person name="Brown M.T."/>
            <person name="Hayes R.D."/>
            <person name="Mukherjee M."/>
            <person name="Okumura C.Y."/>
            <person name="Schneider R."/>
            <person name="Smith A.J."/>
            <person name="Vanacova S."/>
            <person name="Villalvazo M."/>
            <person name="Haas B.J."/>
            <person name="Pertea M."/>
            <person name="Feldblyum T.V."/>
            <person name="Utterback T.R."/>
            <person name="Shu C.L."/>
            <person name="Osoegawa K."/>
            <person name="de Jong P.J."/>
            <person name="Hrdy I."/>
            <person name="Horvathova L."/>
            <person name="Zubacova Z."/>
            <person name="Dolezal P."/>
            <person name="Malik S.B."/>
            <person name="Logsdon J.M. Jr."/>
            <person name="Henze K."/>
            <person name="Gupta A."/>
            <person name="Wang C.C."/>
            <person name="Dunne R.L."/>
            <person name="Upcroft J.A."/>
            <person name="Upcroft P."/>
            <person name="White O."/>
            <person name="Salzberg S.L."/>
            <person name="Tang P."/>
            <person name="Chiu C.-H."/>
            <person name="Lee Y.-S."/>
            <person name="Embley T.M."/>
            <person name="Coombs G.H."/>
            <person name="Mottram J.C."/>
            <person name="Tachezy J."/>
            <person name="Fraser-Liggett C.M."/>
            <person name="Johnson P.J."/>
        </authorList>
    </citation>
    <scope>NUCLEOTIDE SEQUENCE [LARGE SCALE GENOMIC DNA]</scope>
    <source>
        <strain evidence="16">G3</strain>
    </source>
</reference>
<feature type="region of interest" description="Disordered" evidence="14">
    <location>
        <begin position="291"/>
        <end position="587"/>
    </location>
</feature>
<keyword evidence="10" id="KW-0460">Magnesium</keyword>
<dbReference type="STRING" id="5722.A2FJN1"/>
<comment type="catalytic activity">
    <reaction evidence="11">
        <text>L-threonyl-[protein] + ATP = O-phospho-L-threonyl-[protein] + ADP + H(+)</text>
        <dbReference type="Rhea" id="RHEA:46608"/>
        <dbReference type="Rhea" id="RHEA-COMP:11060"/>
        <dbReference type="Rhea" id="RHEA-COMP:11605"/>
        <dbReference type="ChEBI" id="CHEBI:15378"/>
        <dbReference type="ChEBI" id="CHEBI:30013"/>
        <dbReference type="ChEBI" id="CHEBI:30616"/>
        <dbReference type="ChEBI" id="CHEBI:61977"/>
        <dbReference type="ChEBI" id="CHEBI:456216"/>
        <dbReference type="EC" id="2.7.11.1"/>
    </reaction>
</comment>
<name>A2FJN1_TRIV3</name>